<comment type="caution">
    <text evidence="2">The sequence shown here is derived from an EMBL/GenBank/DDBJ whole genome shotgun (WGS) entry which is preliminary data.</text>
</comment>
<dbReference type="Proteomes" id="UP000005801">
    <property type="component" value="Unassembled WGS sequence"/>
</dbReference>
<sequence length="640" mass="68868">MDKLLDKLPAFALPFVTRSLRGSRAKRYLVFSAVLTGMTMIIGLWIALGAGDFEREMRTSLDFETPMYERERDELTVLAMDAWQHRDYEESRAVLEREGLAGLAGHDTYTSTAGTALLTAAVALEKPAYGEQHRALQLQLRTLLERRAPELLEVRKEAYHAADEDYPGSEPYYDYDEAFSLSYGFYVGHDYFEWTDPEAVARMQTLVERDGIPEIEVYSSPLGLEHALGIAGMLAGFVLMAVGTVLAPILVAVQQAQERNENTLMPLTATALNPRELALGLSAGPIAVALIFVVPQLGVFGLGALAMGYVVPALGFLGVLTGASVLLTLGAQLVGDLVGTKRTPGIVGIALMVLAVATWSFGATLGLEAYEYDRDIAGLVALLPHAGMTGFYLTTWYGGGSSSGYFYLAALANAGGCLVAAHLVLSALSKRIAGRSGPLLTRGQAVAGALTFILLANLAMPLDAEIEMRQYIGLGILSVPFIVLLMARVPLGDTAPKLRSVPVMPLLGELGAWSAAQFILIPLVYVGLFSPELHWDLEVFHPVGLVWLTWSIAVTGLIAIRLASAPNKILSNVWLAFCAVTVVIAFVHAVLWGVGEFNDIDEVFAMAELSPVLGLLQAALAVWIPISLVRQLRSVLGGIR</sequence>
<protein>
    <submittedName>
        <fullName evidence="2">Uncharacterized protein</fullName>
    </submittedName>
</protein>
<keyword evidence="1" id="KW-0812">Transmembrane</keyword>
<evidence type="ECO:0000313" key="2">
    <source>
        <dbReference type="EMBL" id="EDM75415.1"/>
    </source>
</evidence>
<feature type="transmembrane region" description="Helical" evidence="1">
    <location>
        <begin position="503"/>
        <end position="527"/>
    </location>
</feature>
<dbReference type="EMBL" id="ABCS01000092">
    <property type="protein sequence ID" value="EDM75415.1"/>
    <property type="molecule type" value="Genomic_DNA"/>
</dbReference>
<accession>A6GFD0</accession>
<feature type="transmembrane region" description="Helical" evidence="1">
    <location>
        <begin position="603"/>
        <end position="624"/>
    </location>
</feature>
<dbReference type="RefSeq" id="WP_006975420.1">
    <property type="nucleotide sequence ID" value="NZ_ABCS01000092.1"/>
</dbReference>
<feature type="transmembrane region" description="Helical" evidence="1">
    <location>
        <begin position="309"/>
        <end position="334"/>
    </location>
</feature>
<dbReference type="STRING" id="391625.PPSIR1_04243"/>
<dbReference type="OrthoDB" id="5490718at2"/>
<keyword evidence="3" id="KW-1185">Reference proteome</keyword>
<feature type="transmembrane region" description="Helical" evidence="1">
    <location>
        <begin position="471"/>
        <end position="491"/>
    </location>
</feature>
<feature type="transmembrane region" description="Helical" evidence="1">
    <location>
        <begin position="405"/>
        <end position="427"/>
    </location>
</feature>
<organism evidence="2 3">
    <name type="scientific">Plesiocystis pacifica SIR-1</name>
    <dbReference type="NCBI Taxonomy" id="391625"/>
    <lineage>
        <taxon>Bacteria</taxon>
        <taxon>Pseudomonadati</taxon>
        <taxon>Myxococcota</taxon>
        <taxon>Polyangia</taxon>
        <taxon>Nannocystales</taxon>
        <taxon>Nannocystaceae</taxon>
        <taxon>Plesiocystis</taxon>
    </lineage>
</organism>
<name>A6GFD0_9BACT</name>
<evidence type="ECO:0000313" key="3">
    <source>
        <dbReference type="Proteomes" id="UP000005801"/>
    </source>
</evidence>
<dbReference type="AlphaFoldDB" id="A6GFD0"/>
<feature type="transmembrane region" description="Helical" evidence="1">
    <location>
        <begin position="572"/>
        <end position="591"/>
    </location>
</feature>
<keyword evidence="1" id="KW-0472">Membrane</keyword>
<feature type="transmembrane region" description="Helical" evidence="1">
    <location>
        <begin position="28"/>
        <end position="48"/>
    </location>
</feature>
<keyword evidence="1" id="KW-1133">Transmembrane helix</keyword>
<feature type="transmembrane region" description="Helical" evidence="1">
    <location>
        <begin position="228"/>
        <end position="257"/>
    </location>
</feature>
<proteinExistence type="predicted"/>
<feature type="transmembrane region" description="Helical" evidence="1">
    <location>
        <begin position="346"/>
        <end position="367"/>
    </location>
</feature>
<reference evidence="2 3" key="1">
    <citation type="submission" date="2007-06" db="EMBL/GenBank/DDBJ databases">
        <authorList>
            <person name="Shimkets L."/>
            <person name="Ferriera S."/>
            <person name="Johnson J."/>
            <person name="Kravitz S."/>
            <person name="Beeson K."/>
            <person name="Sutton G."/>
            <person name="Rogers Y.-H."/>
            <person name="Friedman R."/>
            <person name="Frazier M."/>
            <person name="Venter J.C."/>
        </authorList>
    </citation>
    <scope>NUCLEOTIDE SEQUENCE [LARGE SCALE GENOMIC DNA]</scope>
    <source>
        <strain evidence="2 3">SIR-1</strain>
    </source>
</reference>
<gene>
    <name evidence="2" type="ORF">PPSIR1_04243</name>
</gene>
<evidence type="ECO:0000256" key="1">
    <source>
        <dbReference type="SAM" id="Phobius"/>
    </source>
</evidence>
<feature type="transmembrane region" description="Helical" evidence="1">
    <location>
        <begin position="439"/>
        <end position="459"/>
    </location>
</feature>
<feature type="transmembrane region" description="Helical" evidence="1">
    <location>
        <begin position="277"/>
        <end position="302"/>
    </location>
</feature>
<feature type="transmembrane region" description="Helical" evidence="1">
    <location>
        <begin position="539"/>
        <end position="560"/>
    </location>
</feature>